<evidence type="ECO:0000256" key="8">
    <source>
        <dbReference type="ARBA" id="ARBA00022679"/>
    </source>
</evidence>
<dbReference type="NCBIfam" id="TIGR00235">
    <property type="entry name" value="udk"/>
    <property type="match status" value="1"/>
</dbReference>
<evidence type="ECO:0000256" key="10">
    <source>
        <dbReference type="ARBA" id="ARBA00022777"/>
    </source>
</evidence>
<feature type="domain" description="Phosphoribulokinase/uridine kinase" evidence="18">
    <location>
        <begin position="5"/>
        <end position="194"/>
    </location>
</feature>
<dbReference type="NCBIfam" id="NF004018">
    <property type="entry name" value="PRK05480.1"/>
    <property type="match status" value="1"/>
</dbReference>
<evidence type="ECO:0000313" key="19">
    <source>
        <dbReference type="EMBL" id="MEM0514805.1"/>
    </source>
</evidence>
<proteinExistence type="inferred from homology"/>
<evidence type="ECO:0000256" key="3">
    <source>
        <dbReference type="ARBA" id="ARBA00004784"/>
    </source>
</evidence>
<dbReference type="RefSeq" id="WP_342676911.1">
    <property type="nucleotide sequence ID" value="NZ_JBCGCU010000004.1"/>
</dbReference>
<keyword evidence="9 16" id="KW-0547">Nucleotide-binding</keyword>
<protein>
    <recommendedName>
        <fullName evidence="6 16">Uridine kinase</fullName>
        <ecNumber evidence="5 16">2.7.1.48</ecNumber>
    </recommendedName>
    <alternativeName>
        <fullName evidence="12 16">Cytidine monophosphokinase</fullName>
    </alternativeName>
    <alternativeName>
        <fullName evidence="13 16">Uridine monophosphokinase</fullName>
    </alternativeName>
</protein>
<dbReference type="InterPro" id="IPR006083">
    <property type="entry name" value="PRK/URK"/>
</dbReference>
<comment type="catalytic activity">
    <reaction evidence="15 16 17">
        <text>uridine + ATP = UMP + ADP + H(+)</text>
        <dbReference type="Rhea" id="RHEA:16825"/>
        <dbReference type="ChEBI" id="CHEBI:15378"/>
        <dbReference type="ChEBI" id="CHEBI:16704"/>
        <dbReference type="ChEBI" id="CHEBI:30616"/>
        <dbReference type="ChEBI" id="CHEBI:57865"/>
        <dbReference type="ChEBI" id="CHEBI:456216"/>
        <dbReference type="EC" id="2.7.1.48"/>
    </reaction>
</comment>
<evidence type="ECO:0000256" key="7">
    <source>
        <dbReference type="ARBA" id="ARBA00022490"/>
    </source>
</evidence>
<comment type="subcellular location">
    <subcellularLocation>
        <location evidence="1 16 17">Cytoplasm</location>
    </subcellularLocation>
</comment>
<evidence type="ECO:0000256" key="2">
    <source>
        <dbReference type="ARBA" id="ARBA00004690"/>
    </source>
</evidence>
<reference evidence="19 20" key="1">
    <citation type="submission" date="2024-03" db="EMBL/GenBank/DDBJ databases">
        <title>Pseudoalteromonas qingdaonensis sp. nov., isolated from the intestines of marine benthic organisms.</title>
        <authorList>
            <person name="Lin X."/>
            <person name="Fang S."/>
            <person name="Hu X."/>
        </authorList>
    </citation>
    <scope>NUCLEOTIDE SEQUENCE [LARGE SCALE GENOMIC DNA]</scope>
    <source>
        <strain evidence="19 20">YIC-827</strain>
    </source>
</reference>
<keyword evidence="11 16" id="KW-0067">ATP-binding</keyword>
<gene>
    <name evidence="16 19" type="primary">udk</name>
    <name evidence="19" type="ORF">WCN91_05100</name>
</gene>
<evidence type="ECO:0000256" key="17">
    <source>
        <dbReference type="RuleBase" id="RU003825"/>
    </source>
</evidence>
<comment type="similarity">
    <text evidence="4 16 17">Belongs to the uridine kinase family.</text>
</comment>
<comment type="catalytic activity">
    <reaction evidence="14 17">
        <text>cytidine + ATP = CMP + ADP + H(+)</text>
        <dbReference type="Rhea" id="RHEA:24674"/>
        <dbReference type="ChEBI" id="CHEBI:15378"/>
        <dbReference type="ChEBI" id="CHEBI:17562"/>
        <dbReference type="ChEBI" id="CHEBI:30616"/>
        <dbReference type="ChEBI" id="CHEBI:60377"/>
        <dbReference type="ChEBI" id="CHEBI:456216"/>
        <dbReference type="EC" id="2.7.1.48"/>
    </reaction>
</comment>
<comment type="pathway">
    <text evidence="2 16 17">Pyrimidine metabolism; UMP biosynthesis via salvage pathway; UMP from uridine: step 1/1.</text>
</comment>
<dbReference type="Gene3D" id="3.40.50.300">
    <property type="entry name" value="P-loop containing nucleotide triphosphate hydrolases"/>
    <property type="match status" value="1"/>
</dbReference>
<dbReference type="InterPro" id="IPR000764">
    <property type="entry name" value="Uridine_kinase-like"/>
</dbReference>
<evidence type="ECO:0000256" key="13">
    <source>
        <dbReference type="ARBA" id="ARBA00031452"/>
    </source>
</evidence>
<comment type="caution">
    <text evidence="19">The sequence shown here is derived from an EMBL/GenBank/DDBJ whole genome shotgun (WGS) entry which is preliminary data.</text>
</comment>
<organism evidence="19 20">
    <name type="scientific">Pseudoalteromonas qingdaonensis</name>
    <dbReference type="NCBI Taxonomy" id="3131913"/>
    <lineage>
        <taxon>Bacteria</taxon>
        <taxon>Pseudomonadati</taxon>
        <taxon>Pseudomonadota</taxon>
        <taxon>Gammaproteobacteria</taxon>
        <taxon>Alteromonadales</taxon>
        <taxon>Pseudoalteromonadaceae</taxon>
        <taxon>Pseudoalteromonas</taxon>
    </lineage>
</organism>
<dbReference type="InterPro" id="IPR026008">
    <property type="entry name" value="Uridine_kinase"/>
</dbReference>
<evidence type="ECO:0000256" key="15">
    <source>
        <dbReference type="ARBA" id="ARBA00048909"/>
    </source>
</evidence>
<evidence type="ECO:0000256" key="14">
    <source>
        <dbReference type="ARBA" id="ARBA00047436"/>
    </source>
</evidence>
<evidence type="ECO:0000256" key="6">
    <source>
        <dbReference type="ARBA" id="ARBA00021478"/>
    </source>
</evidence>
<dbReference type="GO" id="GO:0004849">
    <property type="term" value="F:uridine kinase activity"/>
    <property type="evidence" value="ECO:0007669"/>
    <property type="project" value="UniProtKB-EC"/>
</dbReference>
<evidence type="ECO:0000256" key="11">
    <source>
        <dbReference type="ARBA" id="ARBA00022840"/>
    </source>
</evidence>
<evidence type="ECO:0000256" key="16">
    <source>
        <dbReference type="HAMAP-Rule" id="MF_00551"/>
    </source>
</evidence>
<dbReference type="SUPFAM" id="SSF52540">
    <property type="entry name" value="P-loop containing nucleoside triphosphate hydrolases"/>
    <property type="match status" value="1"/>
</dbReference>
<evidence type="ECO:0000259" key="18">
    <source>
        <dbReference type="Pfam" id="PF00485"/>
    </source>
</evidence>
<dbReference type="PANTHER" id="PTHR10285">
    <property type="entry name" value="URIDINE KINASE"/>
    <property type="match status" value="1"/>
</dbReference>
<evidence type="ECO:0000256" key="1">
    <source>
        <dbReference type="ARBA" id="ARBA00004496"/>
    </source>
</evidence>
<sequence>MTQTIIAIAGASASGKSLFSQTIYNELVNELEPGAIAIIEEDAYYRDQSHLPMAHRVKTNYDHPDAFEHELMVEHLRKLRAGCAVDVPIYDYNEHTRATETRRVLPAKILIVEGILLLSDPALRDEFDIKVFIDTPLDICLMRRMQRDIEERGRTIQSIVEQYKRTVRPMFYQFIEPSKHNADLVVTRGGKNRVAIDIIKSKIKHLLQE</sequence>
<dbReference type="InterPro" id="IPR027417">
    <property type="entry name" value="P-loop_NTPase"/>
</dbReference>
<dbReference type="Proteomes" id="UP001447008">
    <property type="component" value="Unassembled WGS sequence"/>
</dbReference>
<dbReference type="EC" id="2.7.1.48" evidence="5 16"/>
<dbReference type="HAMAP" id="MF_00551">
    <property type="entry name" value="Uridine_kinase"/>
    <property type="match status" value="1"/>
</dbReference>
<name>A0ABU9MXR6_9GAMM</name>
<feature type="binding site" evidence="16">
    <location>
        <begin position="10"/>
        <end position="17"/>
    </location>
    <ligand>
        <name>ATP</name>
        <dbReference type="ChEBI" id="CHEBI:30616"/>
    </ligand>
</feature>
<evidence type="ECO:0000256" key="9">
    <source>
        <dbReference type="ARBA" id="ARBA00022741"/>
    </source>
</evidence>
<accession>A0ABU9MXR6</accession>
<dbReference type="Pfam" id="PF00485">
    <property type="entry name" value="PRK"/>
    <property type="match status" value="1"/>
</dbReference>
<evidence type="ECO:0000256" key="4">
    <source>
        <dbReference type="ARBA" id="ARBA00005408"/>
    </source>
</evidence>
<evidence type="ECO:0000256" key="5">
    <source>
        <dbReference type="ARBA" id="ARBA00012137"/>
    </source>
</evidence>
<comment type="pathway">
    <text evidence="3 16 17">Pyrimidine metabolism; CTP biosynthesis via salvage pathway; CTP from cytidine: step 1/3.</text>
</comment>
<keyword evidence="7 16" id="KW-0963">Cytoplasm</keyword>
<dbReference type="EMBL" id="JBCGCU010000004">
    <property type="protein sequence ID" value="MEM0514805.1"/>
    <property type="molecule type" value="Genomic_DNA"/>
</dbReference>
<evidence type="ECO:0000313" key="20">
    <source>
        <dbReference type="Proteomes" id="UP001447008"/>
    </source>
</evidence>
<keyword evidence="20" id="KW-1185">Reference proteome</keyword>
<keyword evidence="8 16" id="KW-0808">Transferase</keyword>
<dbReference type="CDD" id="cd02023">
    <property type="entry name" value="UMPK"/>
    <property type="match status" value="1"/>
</dbReference>
<keyword evidence="10 16" id="KW-0418">Kinase</keyword>
<evidence type="ECO:0000256" key="12">
    <source>
        <dbReference type="ARBA" id="ARBA00030641"/>
    </source>
</evidence>
<dbReference type="PRINTS" id="PR00988">
    <property type="entry name" value="URIDINKINASE"/>
</dbReference>